<sequence>MLTESVSSLLRAQNITYFDVFSACVLVYDYILTFNSEVTLIWGEPWKSLKVLFLLSRCLPFADTAVLFLYDSASSQSECRALTLGLGILFAIGLCMTEYIFAVRTWAMWGCDRKVGVVLVTLYLASWLPSFVIIVLFVSGVKYLPPTPLVHGCNEASENSMLLLAHSGIVIIYWLVLIGLMVAKGGSPWNSLFRDDLFNILYRDGLLYCCFLCGLVSLNMIATTWQHERVPLLFYFLRVMHSVLTNHLLFHLRRYGRKTVRWDLDEVTGGTRPPVGSLVFEHELETRVAGELIRNATNA</sequence>
<dbReference type="Proteomes" id="UP000076532">
    <property type="component" value="Unassembled WGS sequence"/>
</dbReference>
<evidence type="ECO:0000313" key="3">
    <source>
        <dbReference type="EMBL" id="KZP25111.1"/>
    </source>
</evidence>
<keyword evidence="1" id="KW-0812">Transmembrane</keyword>
<feature type="domain" description="DUF6533" evidence="2">
    <location>
        <begin position="17"/>
        <end position="61"/>
    </location>
</feature>
<feature type="transmembrane region" description="Helical" evidence="1">
    <location>
        <begin position="115"/>
        <end position="141"/>
    </location>
</feature>
<feature type="transmembrane region" description="Helical" evidence="1">
    <location>
        <begin position="205"/>
        <end position="226"/>
    </location>
</feature>
<name>A0A166NKP2_9AGAM</name>
<evidence type="ECO:0000259" key="2">
    <source>
        <dbReference type="Pfam" id="PF20151"/>
    </source>
</evidence>
<feature type="transmembrane region" description="Helical" evidence="1">
    <location>
        <begin position="20"/>
        <end position="42"/>
    </location>
</feature>
<feature type="transmembrane region" description="Helical" evidence="1">
    <location>
        <begin position="82"/>
        <end position="103"/>
    </location>
</feature>
<proteinExistence type="predicted"/>
<reference evidence="3 4" key="1">
    <citation type="journal article" date="2016" name="Mol. Biol. Evol.">
        <title>Comparative Genomics of Early-Diverging Mushroom-Forming Fungi Provides Insights into the Origins of Lignocellulose Decay Capabilities.</title>
        <authorList>
            <person name="Nagy L.G."/>
            <person name="Riley R."/>
            <person name="Tritt A."/>
            <person name="Adam C."/>
            <person name="Daum C."/>
            <person name="Floudas D."/>
            <person name="Sun H."/>
            <person name="Yadav J.S."/>
            <person name="Pangilinan J."/>
            <person name="Larsson K.H."/>
            <person name="Matsuura K."/>
            <person name="Barry K."/>
            <person name="Labutti K."/>
            <person name="Kuo R."/>
            <person name="Ohm R.A."/>
            <person name="Bhattacharya S.S."/>
            <person name="Shirouzu T."/>
            <person name="Yoshinaga Y."/>
            <person name="Martin F.M."/>
            <person name="Grigoriev I.V."/>
            <person name="Hibbett D.S."/>
        </authorList>
    </citation>
    <scope>NUCLEOTIDE SEQUENCE [LARGE SCALE GENOMIC DNA]</scope>
    <source>
        <strain evidence="3 4">CBS 109695</strain>
    </source>
</reference>
<dbReference type="AlphaFoldDB" id="A0A166NKP2"/>
<dbReference type="OrthoDB" id="2958007at2759"/>
<feature type="transmembrane region" description="Helical" evidence="1">
    <location>
        <begin position="161"/>
        <end position="184"/>
    </location>
</feature>
<gene>
    <name evidence="3" type="ORF">FIBSPDRAFT_393178</name>
</gene>
<keyword evidence="1" id="KW-0472">Membrane</keyword>
<protein>
    <recommendedName>
        <fullName evidence="2">DUF6533 domain-containing protein</fullName>
    </recommendedName>
</protein>
<keyword evidence="1" id="KW-1133">Transmembrane helix</keyword>
<feature type="transmembrane region" description="Helical" evidence="1">
    <location>
        <begin position="232"/>
        <end position="252"/>
    </location>
</feature>
<organism evidence="3 4">
    <name type="scientific">Athelia psychrophila</name>
    <dbReference type="NCBI Taxonomy" id="1759441"/>
    <lineage>
        <taxon>Eukaryota</taxon>
        <taxon>Fungi</taxon>
        <taxon>Dikarya</taxon>
        <taxon>Basidiomycota</taxon>
        <taxon>Agaricomycotina</taxon>
        <taxon>Agaricomycetes</taxon>
        <taxon>Agaricomycetidae</taxon>
        <taxon>Atheliales</taxon>
        <taxon>Atheliaceae</taxon>
        <taxon>Athelia</taxon>
    </lineage>
</organism>
<keyword evidence="4" id="KW-1185">Reference proteome</keyword>
<accession>A0A166NKP2</accession>
<dbReference type="Pfam" id="PF20151">
    <property type="entry name" value="DUF6533"/>
    <property type="match status" value="1"/>
</dbReference>
<dbReference type="EMBL" id="KV417522">
    <property type="protein sequence ID" value="KZP25111.1"/>
    <property type="molecule type" value="Genomic_DNA"/>
</dbReference>
<evidence type="ECO:0000313" key="4">
    <source>
        <dbReference type="Proteomes" id="UP000076532"/>
    </source>
</evidence>
<evidence type="ECO:0000256" key="1">
    <source>
        <dbReference type="SAM" id="Phobius"/>
    </source>
</evidence>
<dbReference type="InterPro" id="IPR045340">
    <property type="entry name" value="DUF6533"/>
</dbReference>